<feature type="compositionally biased region" description="Polar residues" evidence="1">
    <location>
        <begin position="393"/>
        <end position="415"/>
    </location>
</feature>
<evidence type="ECO:0000256" key="1">
    <source>
        <dbReference type="SAM" id="MobiDB-lite"/>
    </source>
</evidence>
<sequence>MARHTLVCHMLTCALAALLLFGAPAKGAPMGEAAITAEGTSNKSGALEIGKIEYDFFNTIHTEFPSTDSQPYTSPKVETEAEMATTLLPMTMEEMALAEIAVVVAKLATTAAAELEGRDQVEEGYREQISRRAKKDRQQDFARELTNVGASVEDVTVDDRGFVVATTFRTSFPHQIDTTTTTTPMSPTTSTAIASSITTESPAILGELVRAAVAANEILAAALNVATMAVPNINITTPTTKVDVANLATITAVANHAQVNDSEVLLETTEMNAWQHNNVENIEVTSAIPDYTILPQGKKNEALENNAEYEAIISAEANEENLAAKELERIRLHQTTTPVDIQETTTESTTISAEEETTNLCNMDSVLSPSRNLTDMDHEVSESMIIEKRKESQQSLALPPTSSDKNFENATPGGTNLVINTTDNIATQTEPVAEATTFVAPLTKEKINETTETEDLQQVQRDESLRESGENASELAVRTTTTESLETLIAVESEARLPNKIDLPSEKESLETVTTTSELATIEDSSSNKLSITSESIWSTNETTTITTVENITTETATNQQITYTTIAPIQVITTRGALEEDTITTESPGGKTNILKMYNVAVTERGKMLKDDIQQTTISYSPTYTSNSITETSQTEHPALETTTVSAEELFTSFDKEEKTTQNSLVNLEITTKFIEEEITRTVIPLEENISTQREISPAEASTIQANFEVFPNTQPTEMSQQISTEDIMILNNNPETTTSAKQPSELDDPKRFTSAEIRKTLLATAEKELSTNKTENKLDSKNVAESEASTATTTMAAIEEQTPHTSTVKEQLQQQNVVNESDSATITTNTAATTEESSIENVDVATTTNTADVIPTTTSIMPKLDVTTIILSTTPETDVTTSTKTTTTTLSPMSLIVAEHEARSLDKTPPRVSRIVNEDGVEVLTGYSIVHQMHAGALAALVAAGA</sequence>
<protein>
    <submittedName>
        <fullName evidence="3">Zonadhesin</fullName>
    </submittedName>
</protein>
<dbReference type="AlphaFoldDB" id="A0A0K8TZC0"/>
<name>A0A0K8TZC0_BACLA</name>
<organism evidence="3">
    <name type="scientific">Bactrocera latifrons</name>
    <name type="common">Malaysian fruit fly</name>
    <name type="synonym">Chaetodacus latifrons</name>
    <dbReference type="NCBI Taxonomy" id="174628"/>
    <lineage>
        <taxon>Eukaryota</taxon>
        <taxon>Metazoa</taxon>
        <taxon>Ecdysozoa</taxon>
        <taxon>Arthropoda</taxon>
        <taxon>Hexapoda</taxon>
        <taxon>Insecta</taxon>
        <taxon>Pterygota</taxon>
        <taxon>Neoptera</taxon>
        <taxon>Endopterygota</taxon>
        <taxon>Diptera</taxon>
        <taxon>Brachycera</taxon>
        <taxon>Muscomorpha</taxon>
        <taxon>Tephritoidea</taxon>
        <taxon>Tephritidae</taxon>
        <taxon>Bactrocera</taxon>
        <taxon>Bactrocera</taxon>
    </lineage>
</organism>
<reference evidence="3" key="1">
    <citation type="submission" date="2015-06" db="EMBL/GenBank/DDBJ databases">
        <authorList>
            <person name="Hoefler B.C."/>
            <person name="Straight P.D."/>
        </authorList>
    </citation>
    <scope>NUCLEOTIDE SEQUENCE</scope>
</reference>
<feature type="compositionally biased region" description="Low complexity" evidence="1">
    <location>
        <begin position="825"/>
        <end position="842"/>
    </location>
</feature>
<feature type="compositionally biased region" description="Basic and acidic residues" evidence="1">
    <location>
        <begin position="460"/>
        <end position="469"/>
    </location>
</feature>
<evidence type="ECO:0000256" key="2">
    <source>
        <dbReference type="SAM" id="SignalP"/>
    </source>
</evidence>
<keyword evidence="2" id="KW-0732">Signal</keyword>
<dbReference type="OrthoDB" id="8069915at2759"/>
<feature type="region of interest" description="Disordered" evidence="1">
    <location>
        <begin position="445"/>
        <end position="480"/>
    </location>
</feature>
<evidence type="ECO:0000313" key="3">
    <source>
        <dbReference type="EMBL" id="JAI19631.1"/>
    </source>
</evidence>
<gene>
    <name evidence="3" type="primary">Zan_2</name>
    <name evidence="3" type="ORF">c0_g1_i2</name>
</gene>
<feature type="region of interest" description="Disordered" evidence="1">
    <location>
        <begin position="822"/>
        <end position="842"/>
    </location>
</feature>
<feature type="region of interest" description="Disordered" evidence="1">
    <location>
        <begin position="390"/>
        <end position="415"/>
    </location>
</feature>
<feature type="chain" id="PRO_5005520491" evidence="2">
    <location>
        <begin position="28"/>
        <end position="948"/>
    </location>
</feature>
<feature type="signal peptide" evidence="2">
    <location>
        <begin position="1"/>
        <end position="27"/>
    </location>
</feature>
<proteinExistence type="predicted"/>
<dbReference type="EMBL" id="GDHF01032683">
    <property type="protein sequence ID" value="JAI19631.1"/>
    <property type="molecule type" value="Transcribed_RNA"/>
</dbReference>
<accession>A0A0K8TZC0</accession>